<dbReference type="EMBL" id="JBJYXY010000001">
    <property type="protein sequence ID" value="MFN2975806.1"/>
    <property type="molecule type" value="Genomic_DNA"/>
</dbReference>
<feature type="domain" description="TonB-dependent transporter Oar-like beta-barrel" evidence="2">
    <location>
        <begin position="227"/>
        <end position="397"/>
    </location>
</feature>
<proteinExistence type="predicted"/>
<evidence type="ECO:0000313" key="4">
    <source>
        <dbReference type="Proteomes" id="UP001634747"/>
    </source>
</evidence>
<name>A0ABW9KLI8_9BACT</name>
<evidence type="ECO:0000259" key="2">
    <source>
        <dbReference type="Pfam" id="PF25183"/>
    </source>
</evidence>
<dbReference type="Pfam" id="PF25183">
    <property type="entry name" value="OMP_b-brl_4"/>
    <property type="match status" value="1"/>
</dbReference>
<dbReference type="InterPro" id="IPR057601">
    <property type="entry name" value="Oar-like_b-barrel"/>
</dbReference>
<dbReference type="InterPro" id="IPR008969">
    <property type="entry name" value="CarboxyPept-like_regulatory"/>
</dbReference>
<evidence type="ECO:0000256" key="1">
    <source>
        <dbReference type="SAM" id="SignalP"/>
    </source>
</evidence>
<evidence type="ECO:0000313" key="3">
    <source>
        <dbReference type="EMBL" id="MFN2975806.1"/>
    </source>
</evidence>
<keyword evidence="1" id="KW-0732">Signal</keyword>
<dbReference type="RefSeq" id="WP_263412683.1">
    <property type="nucleotide sequence ID" value="NZ_BAABBH010000001.1"/>
</dbReference>
<feature type="chain" id="PRO_5045066624" evidence="1">
    <location>
        <begin position="17"/>
        <end position="416"/>
    </location>
</feature>
<sequence>MASTLFVASPSLFAQADAGLTGTVTDNAGAVVPGAAVTVTNQATNVSQKLVTSSAGTYTVRGLVPGNYNVEIAAPGFQKIVKTGIPVQVSTVGTVDFSLQNGSASETVEVTANQLTLNTTQPQIGTTIDPEITDDLPVEVSGRGRQIDNLQFLSPGTTGNSFSHRVSGGVDFSQEIIYNGIPVPQSETEGYTVNYNPPYDLVGEVRVERTTFSAQFGLGQGALTYQTKSGTNQYHGNLFEINRNNFFDSVGFYNSKAQGGSGKSPLDHENNYGFTVGGPLSIPKLYNAHDRTFGLYSQEWFKQNLQDQDLSTVATVQEKAGNFGDLIDTTTGKLIPIYDPITGAPFGCASAAQYASTPSCDTNIIPTARFSPASVSMLQYLPDPDRAGSGTYNLNNNKKRGAECYSKHPARLGLRS</sequence>
<gene>
    <name evidence="3" type="ORF">ACK2TP_08530</name>
</gene>
<comment type="caution">
    <text evidence="3">The sequence shown here is derived from an EMBL/GenBank/DDBJ whole genome shotgun (WGS) entry which is preliminary data.</text>
</comment>
<dbReference type="Pfam" id="PF13620">
    <property type="entry name" value="CarboxypepD_reg"/>
    <property type="match status" value="1"/>
</dbReference>
<feature type="signal peptide" evidence="1">
    <location>
        <begin position="1"/>
        <end position="16"/>
    </location>
</feature>
<keyword evidence="4" id="KW-1185">Reference proteome</keyword>
<dbReference type="Proteomes" id="UP001634747">
    <property type="component" value="Unassembled WGS sequence"/>
</dbReference>
<organism evidence="3 4">
    <name type="scientific">Terriglobus aquaticus</name>
    <dbReference type="NCBI Taxonomy" id="940139"/>
    <lineage>
        <taxon>Bacteria</taxon>
        <taxon>Pseudomonadati</taxon>
        <taxon>Acidobacteriota</taxon>
        <taxon>Terriglobia</taxon>
        <taxon>Terriglobales</taxon>
        <taxon>Acidobacteriaceae</taxon>
        <taxon>Terriglobus</taxon>
    </lineage>
</organism>
<dbReference type="SUPFAM" id="SSF49464">
    <property type="entry name" value="Carboxypeptidase regulatory domain-like"/>
    <property type="match status" value="1"/>
</dbReference>
<dbReference type="SUPFAM" id="SSF56935">
    <property type="entry name" value="Porins"/>
    <property type="match status" value="1"/>
</dbReference>
<protein>
    <submittedName>
        <fullName evidence="3">Carboxypeptidase-like regulatory domain-containing protein</fullName>
    </submittedName>
</protein>
<reference evidence="3 4" key="1">
    <citation type="submission" date="2024-12" db="EMBL/GenBank/DDBJ databases">
        <authorList>
            <person name="Lee Y."/>
        </authorList>
    </citation>
    <scope>NUCLEOTIDE SEQUENCE [LARGE SCALE GENOMIC DNA]</scope>
    <source>
        <strain evidence="3 4">03SUJ4</strain>
    </source>
</reference>
<dbReference type="Gene3D" id="2.60.40.1120">
    <property type="entry name" value="Carboxypeptidase-like, regulatory domain"/>
    <property type="match status" value="1"/>
</dbReference>
<accession>A0ABW9KLI8</accession>